<dbReference type="EMBL" id="CP081150">
    <property type="protein sequence ID" value="QZA78224.1"/>
    <property type="molecule type" value="Genomic_DNA"/>
</dbReference>
<dbReference type="Pfam" id="PF10082">
    <property type="entry name" value="BBP2_2"/>
    <property type="match status" value="1"/>
</dbReference>
<feature type="region of interest" description="Disordered" evidence="1">
    <location>
        <begin position="47"/>
        <end position="66"/>
    </location>
</feature>
<dbReference type="Proteomes" id="UP000825679">
    <property type="component" value="Chromosome"/>
</dbReference>
<proteinExistence type="predicted"/>
<reference evidence="2 3" key="1">
    <citation type="submission" date="2021-08" db="EMBL/GenBank/DDBJ databases">
        <title>complete genome sequencing of Deefgea sp. D25.</title>
        <authorList>
            <person name="Bae J.-W."/>
            <person name="Gim D.-H."/>
        </authorList>
    </citation>
    <scope>NUCLEOTIDE SEQUENCE [LARGE SCALE GENOMIC DNA]</scope>
    <source>
        <strain evidence="2 3">D25</strain>
    </source>
</reference>
<sequence>MFKNKLIFLSVLTIGNSQAAYDQEDTVKLFADLAYVYDSNVFRLSDQQENNSTRRHQQKSDSSITTGLGGRIDLPLSRQNVYATAQVSYSNYLVFDELNGPAWDLGLGWNWVVGNQWSGNLAASTSNALSSFDDVRTSVVDTVQTNRVSWSANYQLLSNWALIANAAYVQEDHDVRKYQNANNRNLGAGVRYTSDRGFALTLLHNWLEHKYDENFIIPADLRGYTEQNTSLGLNWPVTAKFNANVTAGYTQWKSDFNGQKSTKPTGAIDLVWKATAKTTLSTGAGQNFDSFGSNFVGRDLERNAYIAADWQFSDKSKFGARYNYRQVETETSNGLRTQDSIYDTYQLSYDYKILRSMLIRSYVQFENRDEKINQFDYSDEQIGVSLKYNF</sequence>
<evidence type="ECO:0000313" key="3">
    <source>
        <dbReference type="Proteomes" id="UP000825679"/>
    </source>
</evidence>
<dbReference type="SUPFAM" id="SSF56935">
    <property type="entry name" value="Porins"/>
    <property type="match status" value="1"/>
</dbReference>
<gene>
    <name evidence="2" type="ORF">K4H28_02030</name>
</gene>
<dbReference type="InterPro" id="IPR018759">
    <property type="entry name" value="BBP2_2"/>
</dbReference>
<evidence type="ECO:0000256" key="1">
    <source>
        <dbReference type="SAM" id="MobiDB-lite"/>
    </source>
</evidence>
<protein>
    <submittedName>
        <fullName evidence="2">Outer membrane beta-barrel protein</fullName>
    </submittedName>
</protein>
<keyword evidence="3" id="KW-1185">Reference proteome</keyword>
<dbReference type="RefSeq" id="WP_221006626.1">
    <property type="nucleotide sequence ID" value="NZ_CP081150.1"/>
</dbReference>
<accession>A0ABX8ZA64</accession>
<evidence type="ECO:0000313" key="2">
    <source>
        <dbReference type="EMBL" id="QZA78224.1"/>
    </source>
</evidence>
<dbReference type="Gene3D" id="2.40.160.10">
    <property type="entry name" value="Porin"/>
    <property type="match status" value="1"/>
</dbReference>
<dbReference type="InterPro" id="IPR023614">
    <property type="entry name" value="Porin_dom_sf"/>
</dbReference>
<name>A0ABX8ZA64_9NEIS</name>
<organism evidence="2 3">
    <name type="scientific">Deefgea tanakiae</name>
    <dbReference type="NCBI Taxonomy" id="2865840"/>
    <lineage>
        <taxon>Bacteria</taxon>
        <taxon>Pseudomonadati</taxon>
        <taxon>Pseudomonadota</taxon>
        <taxon>Betaproteobacteria</taxon>
        <taxon>Neisseriales</taxon>
        <taxon>Chitinibacteraceae</taxon>
        <taxon>Deefgea</taxon>
    </lineage>
</organism>